<protein>
    <recommendedName>
        <fullName evidence="3">Protein NO VEIN C-terminal domain-containing protein</fullName>
    </recommendedName>
</protein>
<reference evidence="1 2" key="1">
    <citation type="journal article" date="2016" name="Microbes Environ.">
        <title>Phylogenetically diverse aerobic anoxygenic phototrophic bacteria isolated from epilithic biofilms in Tama river, Japan.</title>
        <authorList>
            <person name="Hirose S."/>
            <person name="Matsuura K."/>
            <person name="Haruta S."/>
        </authorList>
    </citation>
    <scope>NUCLEOTIDE SEQUENCE [LARGE SCALE GENOMIC DNA]</scope>
    <source>
        <strain evidence="1 2">S08</strain>
    </source>
</reference>
<dbReference type="Proteomes" id="UP000831327">
    <property type="component" value="Chromosome"/>
</dbReference>
<keyword evidence="2" id="KW-1185">Reference proteome</keyword>
<organism evidence="1 2">
    <name type="scientific">Roseomonas fluvialis</name>
    <dbReference type="NCBI Taxonomy" id="1750527"/>
    <lineage>
        <taxon>Bacteria</taxon>
        <taxon>Pseudomonadati</taxon>
        <taxon>Pseudomonadota</taxon>
        <taxon>Alphaproteobacteria</taxon>
        <taxon>Acetobacterales</taxon>
        <taxon>Roseomonadaceae</taxon>
        <taxon>Roseomonas</taxon>
    </lineage>
</organism>
<dbReference type="RefSeq" id="WP_244457582.1">
    <property type="nucleotide sequence ID" value="NZ_AP025637.1"/>
</dbReference>
<dbReference type="EMBL" id="AP025637">
    <property type="protein sequence ID" value="BDG70241.1"/>
    <property type="molecule type" value="Genomic_DNA"/>
</dbReference>
<gene>
    <name evidence="1" type="ORF">Rmf_01700</name>
</gene>
<name>A0ABM7XXQ9_9PROT</name>
<evidence type="ECO:0000313" key="2">
    <source>
        <dbReference type="Proteomes" id="UP000831327"/>
    </source>
</evidence>
<accession>A0ABM7XXQ9</accession>
<evidence type="ECO:0008006" key="3">
    <source>
        <dbReference type="Google" id="ProtNLM"/>
    </source>
</evidence>
<sequence>MQQQIALKFLQPSDLTLFDPIWQRDEAWFKAGQSDKLAKQKAMNLNAREFLNVLYPGLRVAAEQGRTKFPLAMAIYGPGGASIHEVTRKVVRQAKNWRLNGETIKEPQGETGRYERLAPGDLALLKFGGELEPQTVEMALVSAASGEDAVMRELMRSMDDTGMVLVTPAHLAGILQRVGVPRAHPLWLLAEDVELDEALERAFEGDPEPLEAVKRRRQTRSAGASMEQYLRARQAAELAGREGEEIVAEWLGDECDVFDWVSDKEPLSPFDMLSEGGPIAPGLTYLDVKTTRGGFNAQFHLPMSEAAFAAELDRPFRLVRVFDLQSGVPKVRVSEPINAFAKALLASHDGAFAAGIRADGFVISPLTPDLVWGEPLTLGPPGGDA</sequence>
<evidence type="ECO:0000313" key="1">
    <source>
        <dbReference type="EMBL" id="BDG70241.1"/>
    </source>
</evidence>
<proteinExistence type="predicted"/>